<dbReference type="InterPro" id="IPR043128">
    <property type="entry name" value="Rev_trsase/Diguanyl_cyclase"/>
</dbReference>
<organism evidence="3 4">
    <name type="scientific">Cordylochernes scorpioides</name>
    <dbReference type="NCBI Taxonomy" id="51811"/>
    <lineage>
        <taxon>Eukaryota</taxon>
        <taxon>Metazoa</taxon>
        <taxon>Ecdysozoa</taxon>
        <taxon>Arthropoda</taxon>
        <taxon>Chelicerata</taxon>
        <taxon>Arachnida</taxon>
        <taxon>Pseudoscorpiones</taxon>
        <taxon>Cheliferoidea</taxon>
        <taxon>Chernetidae</taxon>
        <taxon>Cordylochernes</taxon>
    </lineage>
</organism>
<name>A0ABY6KH38_9ARAC</name>
<gene>
    <name evidence="3" type="ORF">LAZ67_4003877</name>
</gene>
<feature type="domain" description="Reverse transcriptase" evidence="2">
    <location>
        <begin position="174"/>
        <end position="241"/>
    </location>
</feature>
<dbReference type="EMBL" id="CP092866">
    <property type="protein sequence ID" value="UYV67097.1"/>
    <property type="molecule type" value="Genomic_DNA"/>
</dbReference>
<dbReference type="SUPFAM" id="SSF56672">
    <property type="entry name" value="DNA/RNA polymerases"/>
    <property type="match status" value="1"/>
</dbReference>
<evidence type="ECO:0000313" key="3">
    <source>
        <dbReference type="EMBL" id="UYV67097.1"/>
    </source>
</evidence>
<evidence type="ECO:0000259" key="2">
    <source>
        <dbReference type="Pfam" id="PF00078"/>
    </source>
</evidence>
<sequence length="358" mass="41065">MTSARTAIEENGSLRSKKYQKVFILCALEMERRSMQKPHSPIQWTSLWPSPEPHRPNDPAYELTRAPRSSSPVSGQPFSQPLKQQHAKCQLYLISRNIISEGSNTRLEGAQGSQRVWLPDKTVVIWQTSRNKNDEEEYQVVQINDALDMDEHYSLVDWTCCKFVGSQVETRADGQKRLCVDYRRLNALTIDDKMPLPDIQEVIDRLQGAKYFTSLDIASGYWHVEMAPDSTVKTAFITNEGLYECSRHQGPFFVKNKISSLVYDIQDTEGRVYRAHASQLRSFKDRESLGAGECDGWTSLWPSPEPHRPNDPAYDLTRAPRSSSPVSGQPFSQTLKQQHAKCQLYLISRYTLHWLLRL</sequence>
<dbReference type="PANTHER" id="PTHR24559">
    <property type="entry name" value="TRANSPOSON TY3-I GAG-POL POLYPROTEIN"/>
    <property type="match status" value="1"/>
</dbReference>
<dbReference type="Pfam" id="PF00078">
    <property type="entry name" value="RVT_1"/>
    <property type="match status" value="1"/>
</dbReference>
<evidence type="ECO:0000256" key="1">
    <source>
        <dbReference type="SAM" id="MobiDB-lite"/>
    </source>
</evidence>
<feature type="compositionally biased region" description="Polar residues" evidence="1">
    <location>
        <begin position="320"/>
        <end position="332"/>
    </location>
</feature>
<dbReference type="Gene3D" id="3.30.70.270">
    <property type="match status" value="1"/>
</dbReference>
<evidence type="ECO:0000313" key="4">
    <source>
        <dbReference type="Proteomes" id="UP001235939"/>
    </source>
</evidence>
<keyword evidence="4" id="KW-1185">Reference proteome</keyword>
<dbReference type="InterPro" id="IPR043502">
    <property type="entry name" value="DNA/RNA_pol_sf"/>
</dbReference>
<dbReference type="InterPro" id="IPR000477">
    <property type="entry name" value="RT_dom"/>
</dbReference>
<protein>
    <recommendedName>
        <fullName evidence="2">Reverse transcriptase domain-containing protein</fullName>
    </recommendedName>
</protein>
<reference evidence="3 4" key="1">
    <citation type="submission" date="2022-01" db="EMBL/GenBank/DDBJ databases">
        <title>A chromosomal length assembly of Cordylochernes scorpioides.</title>
        <authorList>
            <person name="Zeh D."/>
            <person name="Zeh J."/>
        </authorList>
    </citation>
    <scope>NUCLEOTIDE SEQUENCE [LARGE SCALE GENOMIC DNA]</scope>
    <source>
        <strain evidence="3">IN4F17</strain>
        <tissue evidence="3">Whole Body</tissue>
    </source>
</reference>
<proteinExistence type="predicted"/>
<dbReference type="Proteomes" id="UP001235939">
    <property type="component" value="Chromosome 04"/>
</dbReference>
<feature type="region of interest" description="Disordered" evidence="1">
    <location>
        <begin position="37"/>
        <end position="80"/>
    </location>
</feature>
<dbReference type="InterPro" id="IPR053134">
    <property type="entry name" value="RNA-dir_DNA_polymerase"/>
</dbReference>
<accession>A0ABY6KH38</accession>
<dbReference type="CDD" id="cd01647">
    <property type="entry name" value="RT_LTR"/>
    <property type="match status" value="1"/>
</dbReference>
<dbReference type="Gene3D" id="3.10.10.10">
    <property type="entry name" value="HIV Type 1 Reverse Transcriptase, subunit A, domain 1"/>
    <property type="match status" value="1"/>
</dbReference>
<feature type="compositionally biased region" description="Polar residues" evidence="1">
    <location>
        <begin position="67"/>
        <end position="80"/>
    </location>
</feature>
<feature type="region of interest" description="Disordered" evidence="1">
    <location>
        <begin position="300"/>
        <end position="332"/>
    </location>
</feature>
<dbReference type="PANTHER" id="PTHR24559:SF444">
    <property type="entry name" value="REVERSE TRANSCRIPTASE DOMAIN-CONTAINING PROTEIN"/>
    <property type="match status" value="1"/>
</dbReference>